<organism evidence="4 5">
    <name type="scientific">Candidatus Gottesmanbacteria bacterium GW2011_GWA2_47_9</name>
    <dbReference type="NCBI Taxonomy" id="1618445"/>
    <lineage>
        <taxon>Bacteria</taxon>
        <taxon>Candidatus Gottesmaniibacteriota</taxon>
    </lineage>
</organism>
<accession>A0A0G1U3D1</accession>
<dbReference type="InterPro" id="IPR011004">
    <property type="entry name" value="Trimer_LpxA-like_sf"/>
</dbReference>
<reference evidence="4 5" key="1">
    <citation type="journal article" date="2015" name="Nature">
        <title>rRNA introns, odd ribosomes, and small enigmatic genomes across a large radiation of phyla.</title>
        <authorList>
            <person name="Brown C.T."/>
            <person name="Hug L.A."/>
            <person name="Thomas B.C."/>
            <person name="Sharon I."/>
            <person name="Castelle C.J."/>
            <person name="Singh A."/>
            <person name="Wilkins M.J."/>
            <person name="Williams K.H."/>
            <person name="Banfield J.F."/>
        </authorList>
    </citation>
    <scope>NUCLEOTIDE SEQUENCE [LARGE SCALE GENOMIC DNA]</scope>
</reference>
<dbReference type="EMBL" id="LCOY01000005">
    <property type="protein sequence ID" value="KKU88582.1"/>
    <property type="molecule type" value="Genomic_DNA"/>
</dbReference>
<dbReference type="PROSITE" id="PS00101">
    <property type="entry name" value="HEXAPEP_TRANSFERASES"/>
    <property type="match status" value="1"/>
</dbReference>
<proteinExistence type="inferred from homology"/>
<dbReference type="InterPro" id="IPR001451">
    <property type="entry name" value="Hexapep"/>
</dbReference>
<dbReference type="InterPro" id="IPR018357">
    <property type="entry name" value="Hexapep_transf_CS"/>
</dbReference>
<dbReference type="InterPro" id="IPR051159">
    <property type="entry name" value="Hexapeptide_acetyltransf"/>
</dbReference>
<evidence type="ECO:0000256" key="3">
    <source>
        <dbReference type="ARBA" id="ARBA00022737"/>
    </source>
</evidence>
<name>A0A0G1U3D1_9BACT</name>
<comment type="similarity">
    <text evidence="1">Belongs to the transferase hexapeptide repeat family.</text>
</comment>
<dbReference type="Proteomes" id="UP000034739">
    <property type="component" value="Unassembled WGS sequence"/>
</dbReference>
<evidence type="ECO:0000313" key="4">
    <source>
        <dbReference type="EMBL" id="KKU88582.1"/>
    </source>
</evidence>
<comment type="caution">
    <text evidence="4">The sequence shown here is derived from an EMBL/GenBank/DDBJ whole genome shotgun (WGS) entry which is preliminary data.</text>
</comment>
<keyword evidence="2 4" id="KW-0808">Transferase</keyword>
<dbReference type="AlphaFoldDB" id="A0A0G1U3D1"/>
<sequence length="199" mass="22352">MRGIIDFWVFLATLTGCIPSHTIRLLLYRTIFRVSIGKNSSIHWLARFNLPSGVEIGHNTIIGNDAFLDGRSYRTWTPGQNKFATYIQEFFRAKNRPLQIGNNVSIAGEVRIFTMQHDIDDPNFKEVGEPVVIDDYVVIGTRVTILPGVHIGEGAVVATGAVVTRDVAPYTVVGGVPAIFIRNREKNLRYTLKFARMFQ</sequence>
<evidence type="ECO:0000313" key="5">
    <source>
        <dbReference type="Proteomes" id="UP000034739"/>
    </source>
</evidence>
<protein>
    <submittedName>
        <fullName evidence="4">Acetyltransferase</fullName>
    </submittedName>
</protein>
<keyword evidence="3" id="KW-0677">Repeat</keyword>
<dbReference type="GO" id="GO:0008374">
    <property type="term" value="F:O-acyltransferase activity"/>
    <property type="evidence" value="ECO:0007669"/>
    <property type="project" value="TreeGrafter"/>
</dbReference>
<dbReference type="Pfam" id="PF00132">
    <property type="entry name" value="Hexapep"/>
    <property type="match status" value="1"/>
</dbReference>
<dbReference type="Gene3D" id="2.160.10.10">
    <property type="entry name" value="Hexapeptide repeat proteins"/>
    <property type="match status" value="1"/>
</dbReference>
<evidence type="ECO:0000256" key="2">
    <source>
        <dbReference type="ARBA" id="ARBA00022679"/>
    </source>
</evidence>
<dbReference type="CDD" id="cd04647">
    <property type="entry name" value="LbH_MAT_like"/>
    <property type="match status" value="1"/>
</dbReference>
<dbReference type="SUPFAM" id="SSF51161">
    <property type="entry name" value="Trimeric LpxA-like enzymes"/>
    <property type="match status" value="1"/>
</dbReference>
<dbReference type="PANTHER" id="PTHR23416:SF23">
    <property type="entry name" value="ACETYLTRANSFERASE C18B11.09C-RELATED"/>
    <property type="match status" value="1"/>
</dbReference>
<evidence type="ECO:0000256" key="1">
    <source>
        <dbReference type="ARBA" id="ARBA00007274"/>
    </source>
</evidence>
<dbReference type="PROSITE" id="PS51257">
    <property type="entry name" value="PROKAR_LIPOPROTEIN"/>
    <property type="match status" value="1"/>
</dbReference>
<dbReference type="GO" id="GO:0005829">
    <property type="term" value="C:cytosol"/>
    <property type="evidence" value="ECO:0007669"/>
    <property type="project" value="TreeGrafter"/>
</dbReference>
<dbReference type="PANTHER" id="PTHR23416">
    <property type="entry name" value="SIALIC ACID SYNTHASE-RELATED"/>
    <property type="match status" value="1"/>
</dbReference>
<gene>
    <name evidence="4" type="ORF">UY16_C0005G0025</name>
</gene>